<dbReference type="SUPFAM" id="SSF53955">
    <property type="entry name" value="Lysozyme-like"/>
    <property type="match status" value="1"/>
</dbReference>
<gene>
    <name evidence="2" type="ORF">ENN04_07720</name>
</gene>
<sequence>MKKRLLNLAILGISLGVPFKVFMDKADEAAADAYQQGQVQLAQVNINKLKLLQGIKCAGGLDLGTYFQQKAREKGFEPYVAAIIPQESAGDVYATGCDPCPSEGIKTKRHDPRSLNWQWLQAVFNNGLHSLCLRKNATISNTCTVGFGLMQITSHTISESKYQWIVQPWALQQTKAKAVKYSGNYSAVNEEPKESPYNPCTNIDVGLSILEDKYKACSGYKDPTKRMACAVCYYNGRTDYLEHIRRTVIDRGQAGLLVRVGFIKDGMLEGLRKFLVDVASFFGGSKDYCTNVF</sequence>
<dbReference type="EMBL" id="DSAC01000095">
    <property type="protein sequence ID" value="HHO74500.1"/>
    <property type="molecule type" value="Genomic_DNA"/>
</dbReference>
<organism evidence="2">
    <name type="scientific">Thermocrinis ruber</name>
    <dbReference type="NCBI Taxonomy" id="75906"/>
    <lineage>
        <taxon>Bacteria</taxon>
        <taxon>Pseudomonadati</taxon>
        <taxon>Aquificota</taxon>
        <taxon>Aquificia</taxon>
        <taxon>Aquificales</taxon>
        <taxon>Aquificaceae</taxon>
        <taxon>Thermocrinis</taxon>
    </lineage>
</organism>
<proteinExistence type="predicted"/>
<dbReference type="Pfam" id="PF01464">
    <property type="entry name" value="SLT"/>
    <property type="match status" value="1"/>
</dbReference>
<evidence type="ECO:0000259" key="1">
    <source>
        <dbReference type="Pfam" id="PF01464"/>
    </source>
</evidence>
<dbReference type="Gene3D" id="1.10.530.10">
    <property type="match status" value="1"/>
</dbReference>
<dbReference type="AlphaFoldDB" id="A0A7C5SZ92"/>
<protein>
    <recommendedName>
        <fullName evidence="1">Transglycosylase SLT domain-containing protein</fullName>
    </recommendedName>
</protein>
<dbReference type="InterPro" id="IPR023346">
    <property type="entry name" value="Lysozyme-like_dom_sf"/>
</dbReference>
<accession>A0A7C5SZ92</accession>
<evidence type="ECO:0000313" key="2">
    <source>
        <dbReference type="EMBL" id="HHO74500.1"/>
    </source>
</evidence>
<reference evidence="2" key="1">
    <citation type="journal article" date="2020" name="mSystems">
        <title>Genome- and Community-Level Interaction Insights into Carbon Utilization and Element Cycling Functions of Hydrothermarchaeota in Hydrothermal Sediment.</title>
        <authorList>
            <person name="Zhou Z."/>
            <person name="Liu Y."/>
            <person name="Xu W."/>
            <person name="Pan J."/>
            <person name="Luo Z.H."/>
            <person name="Li M."/>
        </authorList>
    </citation>
    <scope>NUCLEOTIDE SEQUENCE [LARGE SCALE GENOMIC DNA]</scope>
    <source>
        <strain evidence="2">SpSt-114</strain>
    </source>
</reference>
<dbReference type="InterPro" id="IPR008258">
    <property type="entry name" value="Transglycosylase_SLT_dom_1"/>
</dbReference>
<name>A0A7C5SZ92_9AQUI</name>
<feature type="domain" description="Transglycosylase SLT" evidence="1">
    <location>
        <begin position="67"/>
        <end position="245"/>
    </location>
</feature>
<comment type="caution">
    <text evidence="2">The sequence shown here is derived from an EMBL/GenBank/DDBJ whole genome shotgun (WGS) entry which is preliminary data.</text>
</comment>